<reference evidence="1" key="2">
    <citation type="submission" date="2021-09" db="EMBL/GenBank/DDBJ databases">
        <authorList>
            <person name="Gilroy R."/>
        </authorList>
    </citation>
    <scope>NUCLEOTIDE SEQUENCE</scope>
    <source>
        <strain evidence="1">CHK171-7178</strain>
    </source>
</reference>
<dbReference type="Proteomes" id="UP000698173">
    <property type="component" value="Unassembled WGS sequence"/>
</dbReference>
<sequence length="56" mass="6288">MEKYRIDTTKGLEFGLYSIGDHLLNPFTGSKISAEQRIRELIEASKLADEAGLDVF</sequence>
<feature type="non-terminal residue" evidence="1">
    <location>
        <position position="56"/>
    </location>
</feature>
<dbReference type="AlphaFoldDB" id="A0A921FZG3"/>
<accession>A0A921FZG3</accession>
<proteinExistence type="predicted"/>
<evidence type="ECO:0000313" key="1">
    <source>
        <dbReference type="EMBL" id="HJF31866.1"/>
    </source>
</evidence>
<comment type="caution">
    <text evidence="1">The sequence shown here is derived from an EMBL/GenBank/DDBJ whole genome shotgun (WGS) entry which is preliminary data.</text>
</comment>
<gene>
    <name evidence="1" type="ORF">K8V56_08805</name>
</gene>
<evidence type="ECO:0000313" key="2">
    <source>
        <dbReference type="Proteomes" id="UP000698173"/>
    </source>
</evidence>
<reference evidence="1" key="1">
    <citation type="journal article" date="2021" name="PeerJ">
        <title>Extensive microbial diversity within the chicken gut microbiome revealed by metagenomics and culture.</title>
        <authorList>
            <person name="Gilroy R."/>
            <person name="Ravi A."/>
            <person name="Getino M."/>
            <person name="Pursley I."/>
            <person name="Horton D.L."/>
            <person name="Alikhan N.F."/>
            <person name="Baker D."/>
            <person name="Gharbi K."/>
            <person name="Hall N."/>
            <person name="Watson M."/>
            <person name="Adriaenssens E.M."/>
            <person name="Foster-Nyarko E."/>
            <person name="Jarju S."/>
            <person name="Secka A."/>
            <person name="Antonio M."/>
            <person name="Oren A."/>
            <person name="Chaudhuri R.R."/>
            <person name="La Ragione R."/>
            <person name="Hildebrand F."/>
            <person name="Pallen M.J."/>
        </authorList>
    </citation>
    <scope>NUCLEOTIDE SEQUENCE</scope>
    <source>
        <strain evidence="1">CHK171-7178</strain>
    </source>
</reference>
<dbReference type="EMBL" id="DYWT01000142">
    <property type="protein sequence ID" value="HJF31866.1"/>
    <property type="molecule type" value="Genomic_DNA"/>
</dbReference>
<organism evidence="1 2">
    <name type="scientific">Sporosarcina psychrophila</name>
    <name type="common">Bacillus psychrophilus</name>
    <dbReference type="NCBI Taxonomy" id="1476"/>
    <lineage>
        <taxon>Bacteria</taxon>
        <taxon>Bacillati</taxon>
        <taxon>Bacillota</taxon>
        <taxon>Bacilli</taxon>
        <taxon>Bacillales</taxon>
        <taxon>Caryophanaceae</taxon>
        <taxon>Sporosarcina</taxon>
    </lineage>
</organism>
<protein>
    <submittedName>
        <fullName evidence="1">LLM class flavin-dependent oxidoreductase</fullName>
    </submittedName>
</protein>
<name>A0A921FZG3_SPOPS</name>